<evidence type="ECO:0000313" key="2">
    <source>
        <dbReference type="EMBL" id="KAF2811347.1"/>
    </source>
</evidence>
<organism evidence="2">
    <name type="scientific">Mytilinidion resinicola</name>
    <dbReference type="NCBI Taxonomy" id="574789"/>
    <lineage>
        <taxon>Eukaryota</taxon>
        <taxon>Fungi</taxon>
        <taxon>Dikarya</taxon>
        <taxon>Ascomycota</taxon>
        <taxon>Pezizomycotina</taxon>
        <taxon>Dothideomycetes</taxon>
        <taxon>Pleosporomycetidae</taxon>
        <taxon>Mytilinidiales</taxon>
        <taxon>Mytilinidiaceae</taxon>
        <taxon>Mytilinidion</taxon>
    </lineage>
</organism>
<dbReference type="AlphaFoldDB" id="A0A6A6YTW0"/>
<proteinExistence type="predicted"/>
<evidence type="ECO:0000313" key="4">
    <source>
        <dbReference type="RefSeq" id="XP_033578311.1"/>
    </source>
</evidence>
<evidence type="ECO:0000259" key="1">
    <source>
        <dbReference type="SMART" id="SM00860"/>
    </source>
</evidence>
<keyword evidence="3" id="KW-1185">Reference proteome</keyword>
<reference evidence="4" key="2">
    <citation type="submission" date="2020-04" db="EMBL/GenBank/DDBJ databases">
        <authorList>
            <consortium name="NCBI Genome Project"/>
        </authorList>
    </citation>
    <scope>NUCLEOTIDE SEQUENCE</scope>
    <source>
        <strain evidence="4">CBS 304.34</strain>
    </source>
</reference>
<dbReference type="Gene3D" id="3.40.1580.10">
    <property type="entry name" value="SMI1/KNR4-like"/>
    <property type="match status" value="1"/>
</dbReference>
<name>A0A6A6YTW0_9PEZI</name>
<dbReference type="SMART" id="SM00860">
    <property type="entry name" value="SMI1_KNR4"/>
    <property type="match status" value="1"/>
</dbReference>
<gene>
    <name evidence="2 4" type="ORF">BDZ99DRAFT_274089</name>
</gene>
<protein>
    <recommendedName>
        <fullName evidence="1">Knr4/Smi1-like domain-containing protein</fullName>
    </recommendedName>
</protein>
<dbReference type="EMBL" id="MU003698">
    <property type="protein sequence ID" value="KAF2811347.1"/>
    <property type="molecule type" value="Genomic_DNA"/>
</dbReference>
<evidence type="ECO:0000313" key="3">
    <source>
        <dbReference type="Proteomes" id="UP000504636"/>
    </source>
</evidence>
<accession>A0A6A6YTW0</accession>
<dbReference type="RefSeq" id="XP_033578311.1">
    <property type="nucleotide sequence ID" value="XM_033713927.1"/>
</dbReference>
<reference evidence="2 4" key="1">
    <citation type="journal article" date="2020" name="Stud. Mycol.">
        <title>101 Dothideomycetes genomes: a test case for predicting lifestyles and emergence of pathogens.</title>
        <authorList>
            <person name="Haridas S."/>
            <person name="Albert R."/>
            <person name="Binder M."/>
            <person name="Bloem J."/>
            <person name="Labutti K."/>
            <person name="Salamov A."/>
            <person name="Andreopoulos B."/>
            <person name="Baker S."/>
            <person name="Barry K."/>
            <person name="Bills G."/>
            <person name="Bluhm B."/>
            <person name="Cannon C."/>
            <person name="Castanera R."/>
            <person name="Culley D."/>
            <person name="Daum C."/>
            <person name="Ezra D."/>
            <person name="Gonzalez J."/>
            <person name="Henrissat B."/>
            <person name="Kuo A."/>
            <person name="Liang C."/>
            <person name="Lipzen A."/>
            <person name="Lutzoni F."/>
            <person name="Magnuson J."/>
            <person name="Mondo S."/>
            <person name="Nolan M."/>
            <person name="Ohm R."/>
            <person name="Pangilinan J."/>
            <person name="Park H.-J."/>
            <person name="Ramirez L."/>
            <person name="Alfaro M."/>
            <person name="Sun H."/>
            <person name="Tritt A."/>
            <person name="Yoshinaga Y."/>
            <person name="Zwiers L.-H."/>
            <person name="Turgeon B."/>
            <person name="Goodwin S."/>
            <person name="Spatafora J."/>
            <person name="Crous P."/>
            <person name="Grigoriev I."/>
        </authorList>
    </citation>
    <scope>NUCLEOTIDE SEQUENCE</scope>
    <source>
        <strain evidence="2 4">CBS 304.34</strain>
    </source>
</reference>
<feature type="domain" description="Knr4/Smi1-like" evidence="1">
    <location>
        <begin position="277"/>
        <end position="361"/>
    </location>
</feature>
<sequence length="461" mass="52320">MAIPTFSPLQILQSKPYAVNSSLISLALKLALLSQIPTARRLISLLNKHSPLHHDRTTALRPLWLCWAATGAWPDGEREKAGTDEEIDAMARMWAKDWWYCDSYAVEMTNEYGFKRTLAELDDPKRPAVEDGRHVSDEGGLVRALEFRFRMQQEGTGEGVPSLEETLKERLGGYKRRLFETLAQSRLIWEAAKEGVVARAMGVDGEEMEALGRVVEETFVKRYEEGMVRPVVGSMEEMVKTIAENTQKSEKAKQEMLEPMWQEEEKTYELVTLLRDPASEDAISSLEERLGVKLPEDYKSFLRVTNGFGGFWNGTYFDSSLFPADKVRFDDDYDFMEETGLDLLDCQIDYFVDDFDAWPKLGRAIHIGREDTTMVFLLPPATVAKVRDAYLAILESEDSSEGLKKEITNAIRSFCGDAEAFKECEWCAAESMGGMDMECFPSFGAYIAEKVRIIEPEMLED</sequence>
<dbReference type="InterPro" id="IPR018958">
    <property type="entry name" value="Knr4/Smi1-like_dom"/>
</dbReference>
<dbReference type="GeneID" id="54454820"/>
<dbReference type="OrthoDB" id="2788868at2759"/>
<reference evidence="4" key="3">
    <citation type="submission" date="2025-04" db="UniProtKB">
        <authorList>
            <consortium name="RefSeq"/>
        </authorList>
    </citation>
    <scope>IDENTIFICATION</scope>
    <source>
        <strain evidence="4">CBS 304.34</strain>
    </source>
</reference>
<dbReference type="SUPFAM" id="SSF160631">
    <property type="entry name" value="SMI1/KNR4-like"/>
    <property type="match status" value="1"/>
</dbReference>
<dbReference type="Pfam" id="PF09346">
    <property type="entry name" value="SMI1_KNR4"/>
    <property type="match status" value="1"/>
</dbReference>
<dbReference type="InterPro" id="IPR037883">
    <property type="entry name" value="Knr4/Smi1-like_sf"/>
</dbReference>
<dbReference type="Proteomes" id="UP000504636">
    <property type="component" value="Unplaced"/>
</dbReference>